<comment type="similarity">
    <text evidence="1">Belongs to the ros/MucR family.</text>
</comment>
<dbReference type="EMBL" id="NWBU01000007">
    <property type="protein sequence ID" value="PTQ11463.1"/>
    <property type="molecule type" value="Genomic_DNA"/>
</dbReference>
<feature type="region of interest" description="Disordered" evidence="2">
    <location>
        <begin position="131"/>
        <end position="162"/>
    </location>
</feature>
<reference evidence="3 4" key="1">
    <citation type="submission" date="2017-09" db="EMBL/GenBank/DDBJ databases">
        <title>Sphingomonas panjinensis sp.nov., isolated from oil-contaminated soil.</title>
        <authorList>
            <person name="Wang L."/>
            <person name="Chen L."/>
        </authorList>
    </citation>
    <scope>NUCLEOTIDE SEQUENCE [LARGE SCALE GENOMIC DNA]</scope>
    <source>
        <strain evidence="3 4">FW-11</strain>
    </source>
</reference>
<keyword evidence="4" id="KW-1185">Reference proteome</keyword>
<dbReference type="GO" id="GO:0003677">
    <property type="term" value="F:DNA binding"/>
    <property type="evidence" value="ECO:0007669"/>
    <property type="project" value="InterPro"/>
</dbReference>
<dbReference type="Pfam" id="PF05443">
    <property type="entry name" value="ROS_MUCR"/>
    <property type="match status" value="1"/>
</dbReference>
<sequence>MEQDQNETLVSLTAEIVSSFVANNRISTNEVADLIRNTHDALGGLGRTAEPDGPQHSPAVSVRASLKSKDHIVSLIDGKPYKMLKRHLQKHGLTPEQYRERFNLPANYPMVASAYAEARRDLARTIGLGRKAALQADESESESEPEQDVAPRRSRTRSKAKA</sequence>
<dbReference type="Gene3D" id="1.10.10.1550">
    <property type="entry name" value="ROS/MUCR transcriptional regulator protein"/>
    <property type="match status" value="1"/>
</dbReference>
<evidence type="ECO:0000313" key="3">
    <source>
        <dbReference type="EMBL" id="PTQ11463.1"/>
    </source>
</evidence>
<protein>
    <submittedName>
        <fullName evidence="3">Transcriptional regulator</fullName>
    </submittedName>
</protein>
<accession>A0A2T5FY55</accession>
<feature type="compositionally biased region" description="Acidic residues" evidence="2">
    <location>
        <begin position="137"/>
        <end position="147"/>
    </location>
</feature>
<organism evidence="3 4">
    <name type="scientific">Sphingomonas oleivorans</name>
    <dbReference type="NCBI Taxonomy" id="1735121"/>
    <lineage>
        <taxon>Bacteria</taxon>
        <taxon>Pseudomonadati</taxon>
        <taxon>Pseudomonadota</taxon>
        <taxon>Alphaproteobacteria</taxon>
        <taxon>Sphingomonadales</taxon>
        <taxon>Sphingomonadaceae</taxon>
        <taxon>Sphingomonas</taxon>
    </lineage>
</organism>
<proteinExistence type="inferred from homology"/>
<gene>
    <name evidence="3" type="ORF">CLG96_08430</name>
</gene>
<evidence type="ECO:0000256" key="2">
    <source>
        <dbReference type="SAM" id="MobiDB-lite"/>
    </source>
</evidence>
<evidence type="ECO:0000256" key="1">
    <source>
        <dbReference type="ARBA" id="ARBA00007031"/>
    </source>
</evidence>
<dbReference type="Proteomes" id="UP000244162">
    <property type="component" value="Unassembled WGS sequence"/>
</dbReference>
<dbReference type="GO" id="GO:0006355">
    <property type="term" value="P:regulation of DNA-templated transcription"/>
    <property type="evidence" value="ECO:0007669"/>
    <property type="project" value="InterPro"/>
</dbReference>
<comment type="caution">
    <text evidence="3">The sequence shown here is derived from an EMBL/GenBank/DDBJ whole genome shotgun (WGS) entry which is preliminary data.</text>
</comment>
<feature type="region of interest" description="Disordered" evidence="2">
    <location>
        <begin position="45"/>
        <end position="64"/>
    </location>
</feature>
<dbReference type="InterPro" id="IPR041920">
    <property type="entry name" value="ROS/MUCR_sf"/>
</dbReference>
<dbReference type="AlphaFoldDB" id="A0A2T5FY55"/>
<dbReference type="GO" id="GO:0008270">
    <property type="term" value="F:zinc ion binding"/>
    <property type="evidence" value="ECO:0007669"/>
    <property type="project" value="InterPro"/>
</dbReference>
<feature type="compositionally biased region" description="Basic residues" evidence="2">
    <location>
        <begin position="152"/>
        <end position="162"/>
    </location>
</feature>
<evidence type="ECO:0000313" key="4">
    <source>
        <dbReference type="Proteomes" id="UP000244162"/>
    </source>
</evidence>
<dbReference type="InterPro" id="IPR008807">
    <property type="entry name" value="ROS_MUCR"/>
</dbReference>
<dbReference type="OrthoDB" id="9809693at2"/>
<name>A0A2T5FY55_9SPHN</name>
<dbReference type="RefSeq" id="WP_107967456.1">
    <property type="nucleotide sequence ID" value="NZ_NWBU01000007.1"/>
</dbReference>